<feature type="region of interest" description="Disordered" evidence="1">
    <location>
        <begin position="24"/>
        <end position="62"/>
    </location>
</feature>
<dbReference type="InterPro" id="IPR006311">
    <property type="entry name" value="TAT_signal"/>
</dbReference>
<evidence type="ECO:0000256" key="1">
    <source>
        <dbReference type="SAM" id="MobiDB-lite"/>
    </source>
</evidence>
<comment type="caution">
    <text evidence="3">The sequence shown here is derived from an EMBL/GenBank/DDBJ whole genome shotgun (WGS) entry which is preliminary data.</text>
</comment>
<gene>
    <name evidence="3" type="ORF">GCM10009754_03240</name>
</gene>
<keyword evidence="2" id="KW-0732">Signal</keyword>
<evidence type="ECO:0000256" key="2">
    <source>
        <dbReference type="SAM" id="SignalP"/>
    </source>
</evidence>
<feature type="chain" id="PRO_5046648830" evidence="2">
    <location>
        <begin position="27"/>
        <end position="416"/>
    </location>
</feature>
<keyword evidence="4" id="KW-1185">Reference proteome</keyword>
<proteinExistence type="predicted"/>
<organism evidence="3 4">
    <name type="scientific">Amycolatopsis minnesotensis</name>
    <dbReference type="NCBI Taxonomy" id="337894"/>
    <lineage>
        <taxon>Bacteria</taxon>
        <taxon>Bacillati</taxon>
        <taxon>Actinomycetota</taxon>
        <taxon>Actinomycetes</taxon>
        <taxon>Pseudonocardiales</taxon>
        <taxon>Pseudonocardiaceae</taxon>
        <taxon>Amycolatopsis</taxon>
    </lineage>
</organism>
<dbReference type="EMBL" id="BAAANN010000001">
    <property type="protein sequence ID" value="GAA1939478.1"/>
    <property type="molecule type" value="Genomic_DNA"/>
</dbReference>
<reference evidence="3 4" key="1">
    <citation type="journal article" date="2019" name="Int. J. Syst. Evol. Microbiol.">
        <title>The Global Catalogue of Microorganisms (GCM) 10K type strain sequencing project: providing services to taxonomists for standard genome sequencing and annotation.</title>
        <authorList>
            <consortium name="The Broad Institute Genomics Platform"/>
            <consortium name="The Broad Institute Genome Sequencing Center for Infectious Disease"/>
            <person name="Wu L."/>
            <person name="Ma J."/>
        </authorList>
    </citation>
    <scope>NUCLEOTIDE SEQUENCE [LARGE SCALE GENOMIC DNA]</scope>
    <source>
        <strain evidence="3 4">JCM 14545</strain>
    </source>
</reference>
<feature type="signal peptide" evidence="2">
    <location>
        <begin position="1"/>
        <end position="26"/>
    </location>
</feature>
<dbReference type="PANTHER" id="PTHR34853:SF1">
    <property type="entry name" value="LIPASE 5"/>
    <property type="match status" value="1"/>
</dbReference>
<name>A0ABN2Q0E1_9PSEU</name>
<feature type="compositionally biased region" description="Low complexity" evidence="1">
    <location>
        <begin position="24"/>
        <end position="40"/>
    </location>
</feature>
<dbReference type="Gene3D" id="1.10.260.130">
    <property type="match status" value="1"/>
</dbReference>
<dbReference type="Proteomes" id="UP001501116">
    <property type="component" value="Unassembled WGS sequence"/>
</dbReference>
<dbReference type="SUPFAM" id="SSF53474">
    <property type="entry name" value="alpha/beta-Hydrolases"/>
    <property type="match status" value="1"/>
</dbReference>
<dbReference type="Pfam" id="PF03583">
    <property type="entry name" value="LIP"/>
    <property type="match status" value="1"/>
</dbReference>
<dbReference type="RefSeq" id="WP_344412522.1">
    <property type="nucleotide sequence ID" value="NZ_BAAANN010000001.1"/>
</dbReference>
<dbReference type="PIRSF" id="PIRSF029171">
    <property type="entry name" value="Esterase_LipA"/>
    <property type="match status" value="1"/>
</dbReference>
<dbReference type="InterPro" id="IPR005152">
    <property type="entry name" value="Lipase_secreted"/>
</dbReference>
<evidence type="ECO:0000313" key="4">
    <source>
        <dbReference type="Proteomes" id="UP001501116"/>
    </source>
</evidence>
<protein>
    <submittedName>
        <fullName evidence="3">Lipase family protein</fullName>
    </submittedName>
</protein>
<dbReference type="InterPro" id="IPR029058">
    <property type="entry name" value="AB_hydrolase_fold"/>
</dbReference>
<dbReference type="PANTHER" id="PTHR34853">
    <property type="match status" value="1"/>
</dbReference>
<evidence type="ECO:0000313" key="3">
    <source>
        <dbReference type="EMBL" id="GAA1939478.1"/>
    </source>
</evidence>
<accession>A0ABN2Q0E1</accession>
<sequence length="416" mass="43058">MKRTKRTLVGAAALTLLLSGLAPAGAAQAPSPTPPANTAGVLPPDQDPFYRPPSGFESSPNGTVLRSREVTALAIIFPIPAKAHQVLYKSVDGHGKPVAEAATVLTPLTPWAGGGPRPLVSYQLAEDSLSTRCQPSYTLRVGIGAPTPAATYEMTLSLGALAKGYAVVYADYEGPNSEFAAGPQAAHGVLDGIRAVQHFPEAGLAPNGPVALWGYSGGGLATTWAAEQKEAYAPELNVVGAAAGGVPADLEKMLKFNDGNLGAGLGLIGVMGLARAYPEAGIDALLNDKGRKLFADNHDNCTLDIALLHPFDHLANYTTVPAPADSPAARLLYEKNNTGQATPKFPFYNYQGLADEFVPVAPADALVAKYCANGGTVEKSRIPFAGHIGGEIAGDLPALGWLSDRFAGKSPKNDCA</sequence>
<dbReference type="Gene3D" id="3.40.50.1820">
    <property type="entry name" value="alpha/beta hydrolase"/>
    <property type="match status" value="1"/>
</dbReference>
<dbReference type="PROSITE" id="PS51318">
    <property type="entry name" value="TAT"/>
    <property type="match status" value="1"/>
</dbReference>